<feature type="compositionally biased region" description="Basic and acidic residues" evidence="6">
    <location>
        <begin position="600"/>
        <end position="612"/>
    </location>
</feature>
<keyword evidence="7" id="KW-0812">Transmembrane</keyword>
<keyword evidence="7" id="KW-1133">Transmembrane helix</keyword>
<feature type="coiled-coil region" evidence="5">
    <location>
        <begin position="1279"/>
        <end position="1306"/>
    </location>
</feature>
<accession>A0ABP0HGL7</accession>
<evidence type="ECO:0000256" key="2">
    <source>
        <dbReference type="ARBA" id="ARBA00022980"/>
    </source>
</evidence>
<dbReference type="Proteomes" id="UP001642484">
    <property type="component" value="Unassembled WGS sequence"/>
</dbReference>
<dbReference type="EMBL" id="CAXAMN010000547">
    <property type="protein sequence ID" value="CAK8989341.1"/>
    <property type="molecule type" value="Genomic_DNA"/>
</dbReference>
<sequence>MSMQSFICGAVLSPSVPVTSQASRFGQRETRSLSRRRRDKDFAAVLTVLVAWRHRRTPILGCQRVRSFATLQELNEISRVSVRDTEEKGKCLVAASKLEPGELAVLDRPAMVHDLDSEDTETIWSKFQKLPKTLQEEILSLFCPEGLVHSLKDSEGYMDATTEQQKLLGTLKLNSVKLSGGTGAGVFLTVSRANHSCYPNTRFYFEEEMCGLKVLRSIEEGEEITVSYLTDRSLLQPIAPRQTSLQTWQFRCQCQRCAAPSDDARAMRCRCGALRRATAEGWGRCPTCGADDQEMRRASSRWWLRYNACAPLAAEAELSSCWWRRGMHGRPSKVKSQGWMEEVVALYRELATTEGPRPDPSVHWMGASLAAFAADARATGYRHLPKEAHLWRGEFAEAASAASARLHYVQRVVGDVDLAAVRWAKATRDVAQAMECERENPQDASRSPLQAEAGIMESELVAESSECRFYSAVQLTIIVPLLSYCVYFWNFRPFVEYAKAFLFHKLGSVPAVPSAVPLPLRLLGSKLKRGSSAERSRSPDPGGFAGKPSQEVHKSQGAAVDPVDRTREVRRGLGLVNAEHRVNKAIESNSSLQSTVDTSPKPETEGREKEAGHGGAMRFQGEFGRFRSTLVLIGWDWMVSIIHPYGLGLDAFAQDERETGEAFEGLRDFSSLCRRQRHLKHGDEAYFQLMSLGCAAVTRRWLPLAERERARPSRASEKDGRSMETSFQHGSKWENAMKLMEMNGILILERRFLLGQGWSTPGVLNDLFITWDWDFGGHGQLRNWPPMDQVGNPMTPERCREIMSKHVRHLYKILTDSERNTFTELLASPPYVCEREHVEIEKMKQQRSFTMPSVRPGDLVEVKYELSRSQQTFAVFQGFCVSVRNKYLNSGFVLKNTYDGVGVEQLVPKYSPRVLGVRVIQPLQPRTPNVDTRPWTRNYRYRWHYFVRGKYSWGKRLRWRFHTPQLPGIMSLEPKIRRELANLRHRYQMQRAEADWGRAPGFSQAFRALWAVSEAKLPPYIFPGPYHITRRQTRVISAERFRMSRAPVFGHVQMKAIFFLLLLAGHDCVRVTEEVQWSKSKWAQLHADCKYSFTEGCAGEGCVRKRLPLDLTPSVSCRHTDAYLLKHNGLKNFQTIVEHLEEKSDKYAKSCQQASWLNRKCKRREAQMFNAVKFIARAPLDQNFMSQLDEHERAVVSDAFTKTLKSLASSEEEGQQIDELLRKMKGHTPELLQDPQGTTAKVVGLMLKLVQGSPEEKETARKEISAMPETVPALSAEDEAKAKEKIQDMEKEFEEHRGEMELAMDQVDTKTNEAVEEEALEENDAGSALLTIPEDNNASATTRSFKVPIIQAVISTAVATILIAAAVSTFPVVGALLLYLTFGLAYCSLDDNLNETNDLIKCMGHIILAPLTAVKFLAKGLWRITKKTYRLIRGKKKTSDPSEVAVESDVDPTALPS</sequence>
<feature type="region of interest" description="Disordered" evidence="6">
    <location>
        <begin position="529"/>
        <end position="563"/>
    </location>
</feature>
<comment type="caution">
    <text evidence="9">The sequence shown here is derived from an EMBL/GenBank/DDBJ whole genome shotgun (WGS) entry which is preliminary data.</text>
</comment>
<dbReference type="PANTHER" id="PTHR47332:SF2">
    <property type="entry name" value="SET-6"/>
    <property type="match status" value="1"/>
</dbReference>
<comment type="similarity">
    <text evidence="1">Belongs to the bacterial ribosomal protein bL19 family.</text>
</comment>
<feature type="region of interest" description="Disordered" evidence="6">
    <location>
        <begin position="1437"/>
        <end position="1457"/>
    </location>
</feature>
<feature type="domain" description="SET" evidence="8">
    <location>
        <begin position="78"/>
        <end position="229"/>
    </location>
</feature>
<feature type="region of interest" description="Disordered" evidence="6">
    <location>
        <begin position="586"/>
        <end position="614"/>
    </location>
</feature>
<dbReference type="InterPro" id="IPR001214">
    <property type="entry name" value="SET_dom"/>
</dbReference>
<evidence type="ECO:0000313" key="10">
    <source>
        <dbReference type="Proteomes" id="UP001642484"/>
    </source>
</evidence>
<feature type="compositionally biased region" description="Basic and acidic residues" evidence="6">
    <location>
        <begin position="708"/>
        <end position="722"/>
    </location>
</feature>
<keyword evidence="5" id="KW-0175">Coiled coil</keyword>
<keyword evidence="3" id="KW-0687">Ribonucleoprotein</keyword>
<evidence type="ECO:0000256" key="6">
    <source>
        <dbReference type="SAM" id="MobiDB-lite"/>
    </source>
</evidence>
<feature type="compositionally biased region" description="Polar residues" evidence="6">
    <location>
        <begin position="586"/>
        <end position="598"/>
    </location>
</feature>
<dbReference type="Gene3D" id="2.170.270.10">
    <property type="entry name" value="SET domain"/>
    <property type="match status" value="1"/>
</dbReference>
<protein>
    <recommendedName>
        <fullName evidence="4">50S ribosomal protein L19, chloroplastic</fullName>
    </recommendedName>
</protein>
<dbReference type="InterPro" id="IPR053185">
    <property type="entry name" value="SET_domain_protein"/>
</dbReference>
<dbReference type="PROSITE" id="PS50280">
    <property type="entry name" value="SET"/>
    <property type="match status" value="1"/>
</dbReference>
<keyword evidence="2" id="KW-0689">Ribosomal protein</keyword>
<evidence type="ECO:0000259" key="8">
    <source>
        <dbReference type="PROSITE" id="PS50280"/>
    </source>
</evidence>
<dbReference type="InterPro" id="IPR001857">
    <property type="entry name" value="Ribosomal_bL19"/>
</dbReference>
<keyword evidence="7" id="KW-0472">Membrane</keyword>
<dbReference type="Pfam" id="PF01245">
    <property type="entry name" value="Ribosomal_L19"/>
    <property type="match status" value="1"/>
</dbReference>
<gene>
    <name evidence="9" type="ORF">CCMP2556_LOCUS1626</name>
</gene>
<dbReference type="SUPFAM" id="SSF82199">
    <property type="entry name" value="SET domain"/>
    <property type="match status" value="1"/>
</dbReference>
<organism evidence="9 10">
    <name type="scientific">Durusdinium trenchii</name>
    <dbReference type="NCBI Taxonomy" id="1381693"/>
    <lineage>
        <taxon>Eukaryota</taxon>
        <taxon>Sar</taxon>
        <taxon>Alveolata</taxon>
        <taxon>Dinophyceae</taxon>
        <taxon>Suessiales</taxon>
        <taxon>Symbiodiniaceae</taxon>
        <taxon>Durusdinium</taxon>
    </lineage>
</organism>
<evidence type="ECO:0000256" key="1">
    <source>
        <dbReference type="ARBA" id="ARBA00005781"/>
    </source>
</evidence>
<dbReference type="InterPro" id="IPR038657">
    <property type="entry name" value="Ribosomal_bL19_sf"/>
</dbReference>
<proteinExistence type="inferred from homology"/>
<evidence type="ECO:0000256" key="7">
    <source>
        <dbReference type="SAM" id="Phobius"/>
    </source>
</evidence>
<evidence type="ECO:0000256" key="3">
    <source>
        <dbReference type="ARBA" id="ARBA00023274"/>
    </source>
</evidence>
<dbReference type="InterPro" id="IPR008991">
    <property type="entry name" value="Translation_prot_SH3-like_sf"/>
</dbReference>
<name>A0ABP0HGL7_9DINO</name>
<feature type="region of interest" description="Disordered" evidence="6">
    <location>
        <begin position="708"/>
        <end position="727"/>
    </location>
</feature>
<dbReference type="Pfam" id="PF00856">
    <property type="entry name" value="SET"/>
    <property type="match status" value="1"/>
</dbReference>
<feature type="transmembrane region" description="Helical" evidence="7">
    <location>
        <begin position="1352"/>
        <end position="1382"/>
    </location>
</feature>
<evidence type="ECO:0000256" key="5">
    <source>
        <dbReference type="SAM" id="Coils"/>
    </source>
</evidence>
<evidence type="ECO:0000256" key="4">
    <source>
        <dbReference type="ARBA" id="ARBA00035376"/>
    </source>
</evidence>
<dbReference type="PANTHER" id="PTHR47332">
    <property type="entry name" value="SET DOMAIN-CONTAINING PROTEIN 5"/>
    <property type="match status" value="1"/>
</dbReference>
<dbReference type="SUPFAM" id="SSF50104">
    <property type="entry name" value="Translation proteins SH3-like domain"/>
    <property type="match status" value="1"/>
</dbReference>
<dbReference type="InterPro" id="IPR046341">
    <property type="entry name" value="SET_dom_sf"/>
</dbReference>
<reference evidence="9 10" key="1">
    <citation type="submission" date="2024-02" db="EMBL/GenBank/DDBJ databases">
        <authorList>
            <person name="Chen Y."/>
            <person name="Shah S."/>
            <person name="Dougan E. K."/>
            <person name="Thang M."/>
            <person name="Chan C."/>
        </authorList>
    </citation>
    <scope>NUCLEOTIDE SEQUENCE [LARGE SCALE GENOMIC DNA]</scope>
</reference>
<evidence type="ECO:0000313" key="9">
    <source>
        <dbReference type="EMBL" id="CAK8989341.1"/>
    </source>
</evidence>
<dbReference type="CDD" id="cd20071">
    <property type="entry name" value="SET_SMYD"/>
    <property type="match status" value="1"/>
</dbReference>
<dbReference type="Gene3D" id="2.30.30.790">
    <property type="match status" value="1"/>
</dbReference>
<keyword evidence="10" id="KW-1185">Reference proteome</keyword>